<gene>
    <name evidence="1" type="ORF">A6F49_07705</name>
</gene>
<dbReference type="Proteomes" id="UP000078292">
    <property type="component" value="Unassembled WGS sequence"/>
</dbReference>
<organism evidence="1 2">
    <name type="scientific">Enteractinococcus helveticum</name>
    <dbReference type="NCBI Taxonomy" id="1837282"/>
    <lineage>
        <taxon>Bacteria</taxon>
        <taxon>Bacillati</taxon>
        <taxon>Actinomycetota</taxon>
        <taxon>Actinomycetes</taxon>
        <taxon>Micrococcales</taxon>
        <taxon>Micrococcaceae</taxon>
    </lineage>
</organism>
<dbReference type="AlphaFoldDB" id="A0A1B7M0L0"/>
<dbReference type="STRING" id="1837282.A6F49_07705"/>
<name>A0A1B7M0L0_9MICC</name>
<protein>
    <submittedName>
        <fullName evidence="1">Uncharacterized protein</fullName>
    </submittedName>
</protein>
<sequence>MHAVLDERAAEFVFLHHQNEFDKSTLSLLANEDERFRGAIENTHPAKGPSVEDLCGETQDLEPIGEKATLNEYFKELWQRRHVISRSRKFDHG</sequence>
<accession>A0A1B7M0L0</accession>
<comment type="caution">
    <text evidence="1">The sequence shown here is derived from an EMBL/GenBank/DDBJ whole genome shotgun (WGS) entry which is preliminary data.</text>
</comment>
<reference evidence="1 2" key="1">
    <citation type="submission" date="2016-04" db="EMBL/GenBank/DDBJ databases">
        <title>First whole genome shotgun sequence of the bacterium Enteractinococcus sp. strain UASWS1574.</title>
        <authorList>
            <person name="Crovadore J."/>
            <person name="Chablais R."/>
            <person name="Lefort F."/>
        </authorList>
    </citation>
    <scope>NUCLEOTIDE SEQUENCE [LARGE SCALE GENOMIC DNA]</scope>
    <source>
        <strain evidence="1 2">UASWS1574</strain>
    </source>
</reference>
<evidence type="ECO:0000313" key="1">
    <source>
        <dbReference type="EMBL" id="OAV61771.1"/>
    </source>
</evidence>
<evidence type="ECO:0000313" key="2">
    <source>
        <dbReference type="Proteomes" id="UP000078292"/>
    </source>
</evidence>
<proteinExistence type="predicted"/>
<dbReference type="EMBL" id="LXEY01000015">
    <property type="protein sequence ID" value="OAV61771.1"/>
    <property type="molecule type" value="Genomic_DNA"/>
</dbReference>
<keyword evidence="2" id="KW-1185">Reference proteome</keyword>